<keyword evidence="4 6" id="KW-0479">Metal-binding</keyword>
<accession>A0A6G9AV21</accession>
<dbReference type="InterPro" id="IPR019795">
    <property type="entry name" value="Globin_bac-like_CS"/>
</dbReference>
<dbReference type="InterPro" id="IPR012292">
    <property type="entry name" value="Globin/Proto"/>
</dbReference>
<keyword evidence="5 6" id="KW-0408">Iron</keyword>
<name>A0A6G9AV21_9BACT</name>
<dbReference type="Pfam" id="PF01152">
    <property type="entry name" value="Bac_globin"/>
    <property type="match status" value="1"/>
</dbReference>
<evidence type="ECO:0000256" key="6">
    <source>
        <dbReference type="PIRSR" id="PIRSR601486-1"/>
    </source>
</evidence>
<dbReference type="Gene3D" id="1.10.490.10">
    <property type="entry name" value="Globins"/>
    <property type="match status" value="1"/>
</dbReference>
<dbReference type="GO" id="GO:0015671">
    <property type="term" value="P:oxygen transport"/>
    <property type="evidence" value="ECO:0007669"/>
    <property type="project" value="InterPro"/>
</dbReference>
<keyword evidence="2" id="KW-0813">Transport</keyword>
<dbReference type="GO" id="GO:0019825">
    <property type="term" value="F:oxygen binding"/>
    <property type="evidence" value="ECO:0007669"/>
    <property type="project" value="InterPro"/>
</dbReference>
<evidence type="ECO:0000313" key="8">
    <source>
        <dbReference type="Proteomes" id="UP000501802"/>
    </source>
</evidence>
<comment type="cofactor">
    <cofactor evidence="1">
        <name>heme</name>
        <dbReference type="ChEBI" id="CHEBI:30413"/>
    </cofactor>
</comment>
<dbReference type="AlphaFoldDB" id="A0A6G9AV21"/>
<dbReference type="KEGG" id="spib:G8759_28230"/>
<gene>
    <name evidence="7" type="ORF">G8759_28230</name>
</gene>
<sequence length="124" mass="13695">MAILLFDRLGGTEGITSLVDAVVEAHMSNPAINARFLPYKEQPEKLALIRRHTIDFFCAGSGGPVTYAGRDMPTTHNGMNITPGEYMHVVDDILMVLDKHQIDDESKKDVLAILWSLKGMIIGQ</sequence>
<evidence type="ECO:0000256" key="2">
    <source>
        <dbReference type="ARBA" id="ARBA00022448"/>
    </source>
</evidence>
<organism evidence="7 8">
    <name type="scientific">Spirosoma aureum</name>
    <dbReference type="NCBI Taxonomy" id="2692134"/>
    <lineage>
        <taxon>Bacteria</taxon>
        <taxon>Pseudomonadati</taxon>
        <taxon>Bacteroidota</taxon>
        <taxon>Cytophagia</taxon>
        <taxon>Cytophagales</taxon>
        <taxon>Cytophagaceae</taxon>
        <taxon>Spirosoma</taxon>
    </lineage>
</organism>
<evidence type="ECO:0000256" key="3">
    <source>
        <dbReference type="ARBA" id="ARBA00022617"/>
    </source>
</evidence>
<keyword evidence="8" id="KW-1185">Reference proteome</keyword>
<proteinExistence type="predicted"/>
<dbReference type="InterPro" id="IPR001486">
    <property type="entry name" value="Hemoglobin_trunc"/>
</dbReference>
<dbReference type="SUPFAM" id="SSF46458">
    <property type="entry name" value="Globin-like"/>
    <property type="match status" value="1"/>
</dbReference>
<feature type="binding site" description="distal binding residue" evidence="6">
    <location>
        <position position="76"/>
    </location>
    <ligand>
        <name>heme</name>
        <dbReference type="ChEBI" id="CHEBI:30413"/>
    </ligand>
    <ligandPart>
        <name>Fe</name>
        <dbReference type="ChEBI" id="CHEBI:18248"/>
    </ligandPart>
</feature>
<evidence type="ECO:0000313" key="7">
    <source>
        <dbReference type="EMBL" id="QIP16250.1"/>
    </source>
</evidence>
<feature type="binding site" description="distal binding residue" evidence="6">
    <location>
        <position position="52"/>
    </location>
    <ligand>
        <name>heme</name>
        <dbReference type="ChEBI" id="CHEBI:30413"/>
    </ligand>
    <ligandPart>
        <name>Fe</name>
        <dbReference type="ChEBI" id="CHEBI:18248"/>
    </ligandPart>
</feature>
<keyword evidence="3 6" id="KW-0349">Heme</keyword>
<dbReference type="Proteomes" id="UP000501802">
    <property type="component" value="Chromosome"/>
</dbReference>
<dbReference type="GO" id="GO:0020037">
    <property type="term" value="F:heme binding"/>
    <property type="evidence" value="ECO:0007669"/>
    <property type="project" value="InterPro"/>
</dbReference>
<dbReference type="EMBL" id="CP050063">
    <property type="protein sequence ID" value="QIP16250.1"/>
    <property type="molecule type" value="Genomic_DNA"/>
</dbReference>
<dbReference type="InterPro" id="IPR009050">
    <property type="entry name" value="Globin-like_sf"/>
</dbReference>
<dbReference type="RefSeq" id="WP_167215967.1">
    <property type="nucleotide sequence ID" value="NZ_CP050063.1"/>
</dbReference>
<reference evidence="7 8" key="1">
    <citation type="submission" date="2020-03" db="EMBL/GenBank/DDBJ databases">
        <authorList>
            <person name="Kim M.K."/>
        </authorList>
    </citation>
    <scope>NUCLEOTIDE SEQUENCE [LARGE SCALE GENOMIC DNA]</scope>
    <source>
        <strain evidence="7 8">BT328</strain>
    </source>
</reference>
<dbReference type="CDD" id="cd00454">
    <property type="entry name" value="TrHb1_N"/>
    <property type="match status" value="1"/>
</dbReference>
<dbReference type="GO" id="GO:0046872">
    <property type="term" value="F:metal ion binding"/>
    <property type="evidence" value="ECO:0007669"/>
    <property type="project" value="UniProtKB-KW"/>
</dbReference>
<dbReference type="PROSITE" id="PS01213">
    <property type="entry name" value="GLOBIN_FAM_2"/>
    <property type="match status" value="1"/>
</dbReference>
<evidence type="ECO:0000256" key="5">
    <source>
        <dbReference type="ARBA" id="ARBA00023004"/>
    </source>
</evidence>
<protein>
    <submittedName>
        <fullName evidence="7">Group 1 truncated hemoglobin</fullName>
    </submittedName>
</protein>
<evidence type="ECO:0000256" key="4">
    <source>
        <dbReference type="ARBA" id="ARBA00022723"/>
    </source>
</evidence>
<evidence type="ECO:0000256" key="1">
    <source>
        <dbReference type="ARBA" id="ARBA00001971"/>
    </source>
</evidence>